<geneLocation type="plasmid" evidence="1 2">
    <name>unnamed2</name>
</geneLocation>
<evidence type="ECO:0000313" key="1">
    <source>
        <dbReference type="EMBL" id="WER44418.1"/>
    </source>
</evidence>
<proteinExistence type="predicted"/>
<accession>A0ABD7XSY9</accession>
<dbReference type="AlphaFoldDB" id="A0ABD7XSY9"/>
<sequence length="338" mass="40270">MDNHGTLYYTYFDECKRNYLTEQIKKHNSDFNFEEYSITSLTFEKTYYETEFEKKWEQFRTKYSIDGKKAMHFVEYKKLIDPKNQTDENICYKTFLDNGVFSIEKLKQFFFDLSEIIEEADFYIVHTDIIWKKQRYLVKRDNKKIREGDLKKLTRIVAPRLLNAVPYRAMRKHLDSLMLTLLKSKVEDNSMIPGGYYLDEELPKKIYTKLRFDADGKEFDARTDLKRAYNHTISMGSDNVREKTASEILDEIRFIRKEEVGHDFIPSHCGLELVDMLCSMISGETRLKEYKKMGLISSDSLLKEGFATDLLFEDGYLIEFKSIIESKIRYQTIEQIHY</sequence>
<dbReference type="EMBL" id="CP119530">
    <property type="protein sequence ID" value="WER44418.1"/>
    <property type="molecule type" value="Genomic_DNA"/>
</dbReference>
<organism evidence="1 2">
    <name type="scientific">Enterococcus faecalis</name>
    <name type="common">Streptococcus faecalis</name>
    <dbReference type="NCBI Taxonomy" id="1351"/>
    <lineage>
        <taxon>Bacteria</taxon>
        <taxon>Bacillati</taxon>
        <taxon>Bacillota</taxon>
        <taxon>Bacilli</taxon>
        <taxon>Lactobacillales</taxon>
        <taxon>Enterococcaceae</taxon>
        <taxon>Enterococcus</taxon>
    </lineage>
</organism>
<protein>
    <submittedName>
        <fullName evidence="1">Glycine/betaine ABC transporter substrate-binding protein</fullName>
    </submittedName>
</protein>
<gene>
    <name evidence="1" type="ORF">P0083_16220</name>
</gene>
<name>A0ABD7XSY9_ENTFL</name>
<evidence type="ECO:0000313" key="2">
    <source>
        <dbReference type="Proteomes" id="UP001222182"/>
    </source>
</evidence>
<keyword evidence="1" id="KW-0614">Plasmid</keyword>
<dbReference type="Proteomes" id="UP001222182">
    <property type="component" value="Plasmid unnamed2"/>
</dbReference>
<dbReference type="RefSeq" id="WP_048967878.1">
    <property type="nucleotide sequence ID" value="NZ_CABGTR010000007.1"/>
</dbReference>
<reference evidence="1 2" key="1">
    <citation type="submission" date="2023-03" db="EMBL/GenBank/DDBJ databases">
        <title>Complete genome sequence of an Enterococcus faecalis urinary isolate.</title>
        <authorList>
            <person name="Brauer A.L."/>
            <person name="Armbruster C.E."/>
        </authorList>
    </citation>
    <scope>NUCLEOTIDE SEQUENCE [LARGE SCALE GENOMIC DNA]</scope>
    <source>
        <strain evidence="1 2">3143</strain>
        <plasmid evidence="1 2">unnamed2</plasmid>
    </source>
</reference>